<dbReference type="InterPro" id="IPR018062">
    <property type="entry name" value="HTH_AraC-typ_CS"/>
</dbReference>
<dbReference type="PANTHER" id="PTHR46796:SF6">
    <property type="entry name" value="ARAC SUBFAMILY"/>
    <property type="match status" value="1"/>
</dbReference>
<dbReference type="PROSITE" id="PS01124">
    <property type="entry name" value="HTH_ARAC_FAMILY_2"/>
    <property type="match status" value="1"/>
</dbReference>
<gene>
    <name evidence="5" type="ORF">GCM10011610_33190</name>
</gene>
<evidence type="ECO:0000259" key="4">
    <source>
        <dbReference type="PROSITE" id="PS01124"/>
    </source>
</evidence>
<dbReference type="EMBL" id="BMNE01000003">
    <property type="protein sequence ID" value="GGN82117.1"/>
    <property type="molecule type" value="Genomic_DNA"/>
</dbReference>
<dbReference type="InterPro" id="IPR050204">
    <property type="entry name" value="AraC_XylS_family_regulators"/>
</dbReference>
<protein>
    <submittedName>
        <fullName evidence="5">Transcriptional regulator</fullName>
    </submittedName>
</protein>
<dbReference type="PROSITE" id="PS00041">
    <property type="entry name" value="HTH_ARAC_FAMILY_1"/>
    <property type="match status" value="1"/>
</dbReference>
<proteinExistence type="predicted"/>
<dbReference type="Gene3D" id="1.10.10.60">
    <property type="entry name" value="Homeodomain-like"/>
    <property type="match status" value="1"/>
</dbReference>
<dbReference type="SMART" id="SM00342">
    <property type="entry name" value="HTH_ARAC"/>
    <property type="match status" value="1"/>
</dbReference>
<keyword evidence="3" id="KW-0804">Transcription</keyword>
<feature type="domain" description="HTH araC/xylS-type" evidence="4">
    <location>
        <begin position="214"/>
        <end position="311"/>
    </location>
</feature>
<reference evidence="6" key="1">
    <citation type="journal article" date="2019" name="Int. J. Syst. Evol. Microbiol.">
        <title>The Global Catalogue of Microorganisms (GCM) 10K type strain sequencing project: providing services to taxonomists for standard genome sequencing and annotation.</title>
        <authorList>
            <consortium name="The Broad Institute Genomics Platform"/>
            <consortium name="The Broad Institute Genome Sequencing Center for Infectious Disease"/>
            <person name="Wu L."/>
            <person name="Ma J."/>
        </authorList>
    </citation>
    <scope>NUCLEOTIDE SEQUENCE [LARGE SCALE GENOMIC DNA]</scope>
    <source>
        <strain evidence="6">CGMCC 4.7329</strain>
    </source>
</reference>
<dbReference type="Pfam" id="PF12833">
    <property type="entry name" value="HTH_18"/>
    <property type="match status" value="1"/>
</dbReference>
<keyword evidence="2" id="KW-0238">DNA-binding</keyword>
<dbReference type="Pfam" id="PF14525">
    <property type="entry name" value="AraC_binding_2"/>
    <property type="match status" value="1"/>
</dbReference>
<evidence type="ECO:0000256" key="1">
    <source>
        <dbReference type="ARBA" id="ARBA00023015"/>
    </source>
</evidence>
<keyword evidence="6" id="KW-1185">Reference proteome</keyword>
<dbReference type="PANTHER" id="PTHR46796">
    <property type="entry name" value="HTH-TYPE TRANSCRIPTIONAL ACTIVATOR RHAS-RELATED"/>
    <property type="match status" value="1"/>
</dbReference>
<evidence type="ECO:0000256" key="3">
    <source>
        <dbReference type="ARBA" id="ARBA00023163"/>
    </source>
</evidence>
<sequence length="314" mass="34214">MPDRMSPLVLSTESVSTQEAFDYWRDSVCAMYVRMQVDPLTSADFHARIEYATLENSVGLSRVRADAQRARRRPVDLQADAEDCILGVITLDGQAVLEQDGRTVDAKPGTLIFLDSTRPYTATWTSMFEELVVQVPTRSISVTDTRSLTAQAFGPGTVAPVVTSCFTSLFDLVSTDPAQAAPLVPHALGLFGAAVATAARRKSEPEEITAVLRQQVFDFLRSHACDPELGADTVASACGVSRRTLYRIVGGGGVAHHIREIRIDRAKKLLQRERYQSMGAIAAACGFGSESGFHRAFRESVGATPADYRQMVRP</sequence>
<organism evidence="5 6">
    <name type="scientific">Nocardia rhizosphaerihabitans</name>
    <dbReference type="NCBI Taxonomy" id="1691570"/>
    <lineage>
        <taxon>Bacteria</taxon>
        <taxon>Bacillati</taxon>
        <taxon>Actinomycetota</taxon>
        <taxon>Actinomycetes</taxon>
        <taxon>Mycobacteriales</taxon>
        <taxon>Nocardiaceae</taxon>
        <taxon>Nocardia</taxon>
    </lineage>
</organism>
<evidence type="ECO:0000313" key="6">
    <source>
        <dbReference type="Proteomes" id="UP000658127"/>
    </source>
</evidence>
<dbReference type="Proteomes" id="UP000658127">
    <property type="component" value="Unassembled WGS sequence"/>
</dbReference>
<name>A0ABQ2KFN2_9NOCA</name>
<dbReference type="InterPro" id="IPR009057">
    <property type="entry name" value="Homeodomain-like_sf"/>
</dbReference>
<dbReference type="InterPro" id="IPR035418">
    <property type="entry name" value="AraC-bd_2"/>
</dbReference>
<dbReference type="InterPro" id="IPR018060">
    <property type="entry name" value="HTH_AraC"/>
</dbReference>
<evidence type="ECO:0000313" key="5">
    <source>
        <dbReference type="EMBL" id="GGN82117.1"/>
    </source>
</evidence>
<evidence type="ECO:0000256" key="2">
    <source>
        <dbReference type="ARBA" id="ARBA00023125"/>
    </source>
</evidence>
<dbReference type="RefSeq" id="WP_189028913.1">
    <property type="nucleotide sequence ID" value="NZ_BMNE01000003.1"/>
</dbReference>
<dbReference type="SUPFAM" id="SSF46689">
    <property type="entry name" value="Homeodomain-like"/>
    <property type="match status" value="1"/>
</dbReference>
<accession>A0ABQ2KFN2</accession>
<comment type="caution">
    <text evidence="5">The sequence shown here is derived from an EMBL/GenBank/DDBJ whole genome shotgun (WGS) entry which is preliminary data.</text>
</comment>
<keyword evidence="1" id="KW-0805">Transcription regulation</keyword>